<dbReference type="InterPro" id="IPR012164">
    <property type="entry name" value="Rpa12/Rpb9/Rpc10/TFS"/>
</dbReference>
<comment type="subunit">
    <text evidence="2">Component of the RNA polymerase II (Pol II) complex consisting of 12 subunits.</text>
</comment>
<dbReference type="GO" id="GO:0006283">
    <property type="term" value="P:transcription-coupled nucleotide-excision repair"/>
    <property type="evidence" value="ECO:0007669"/>
    <property type="project" value="TreeGrafter"/>
</dbReference>
<dbReference type="GO" id="GO:0005730">
    <property type="term" value="C:nucleolus"/>
    <property type="evidence" value="ECO:0007669"/>
    <property type="project" value="UniProtKB-SubCell"/>
</dbReference>
<keyword evidence="4 11" id="KW-0240">DNA-directed RNA polymerase</keyword>
<keyword evidence="8 11" id="KW-0804">Transcription</keyword>
<dbReference type="GO" id="GO:0003676">
    <property type="term" value="F:nucleic acid binding"/>
    <property type="evidence" value="ECO:0007669"/>
    <property type="project" value="InterPro"/>
</dbReference>
<name>A0A6S6W6A6_9PLEO</name>
<evidence type="ECO:0000256" key="8">
    <source>
        <dbReference type="ARBA" id="ARBA00023163"/>
    </source>
</evidence>
<evidence type="ECO:0000256" key="12">
    <source>
        <dbReference type="SAM" id="MobiDB-lite"/>
    </source>
</evidence>
<evidence type="ECO:0000313" key="14">
    <source>
        <dbReference type="EMBL" id="CAE7188538.1"/>
    </source>
</evidence>
<evidence type="ECO:0000256" key="6">
    <source>
        <dbReference type="ARBA" id="ARBA00022771"/>
    </source>
</evidence>
<dbReference type="GO" id="GO:0008270">
    <property type="term" value="F:zinc ion binding"/>
    <property type="evidence" value="ECO:0007669"/>
    <property type="project" value="UniProtKB-KW"/>
</dbReference>
<dbReference type="Pfam" id="PF01096">
    <property type="entry name" value="Zn_ribbon_TFIIS"/>
    <property type="match status" value="1"/>
</dbReference>
<dbReference type="InterPro" id="IPR001222">
    <property type="entry name" value="Znf_TFIIS"/>
</dbReference>
<evidence type="ECO:0000256" key="7">
    <source>
        <dbReference type="ARBA" id="ARBA00022833"/>
    </source>
</evidence>
<dbReference type="Proteomes" id="UP000472372">
    <property type="component" value="Chromosome 6"/>
</dbReference>
<feature type="domain" description="TFIIS-type" evidence="13">
    <location>
        <begin position="165"/>
        <end position="205"/>
    </location>
</feature>
<dbReference type="GO" id="GO:0003899">
    <property type="term" value="F:DNA-directed RNA polymerase activity"/>
    <property type="evidence" value="ECO:0007669"/>
    <property type="project" value="InterPro"/>
</dbReference>
<reference evidence="14" key="1">
    <citation type="submission" date="2021-02" db="EMBL/GenBank/DDBJ databases">
        <authorList>
            <person name="Syme A R."/>
            <person name="Syme A R."/>
            <person name="Moolhuijzen P."/>
        </authorList>
    </citation>
    <scope>NUCLEOTIDE SEQUENCE</scope>
    <source>
        <strain evidence="14">W1-1</strain>
    </source>
</reference>
<dbReference type="SMART" id="SM00661">
    <property type="entry name" value="RPOL9"/>
    <property type="match status" value="1"/>
</dbReference>
<dbReference type="Gene3D" id="2.20.25.10">
    <property type="match status" value="2"/>
</dbReference>
<dbReference type="PANTHER" id="PTHR11239">
    <property type="entry name" value="DNA-DIRECTED RNA POLYMERASE"/>
    <property type="match status" value="1"/>
</dbReference>
<proteinExistence type="inferred from homology"/>
<evidence type="ECO:0000256" key="3">
    <source>
        <dbReference type="ARBA" id="ARBA00015926"/>
    </source>
</evidence>
<evidence type="ECO:0000256" key="2">
    <source>
        <dbReference type="ARBA" id="ARBA00011730"/>
    </source>
</evidence>
<comment type="subcellular location">
    <subcellularLocation>
        <location evidence="1">Nucleus</location>
        <location evidence="1">Nucleolus</location>
    </subcellularLocation>
</comment>
<dbReference type="GO" id="GO:0001193">
    <property type="term" value="P:maintenance of transcriptional fidelity during transcription elongation by RNA polymerase II"/>
    <property type="evidence" value="ECO:0007669"/>
    <property type="project" value="TreeGrafter"/>
</dbReference>
<organism evidence="14 15">
    <name type="scientific">Pyrenophora teres f. teres</name>
    <dbReference type="NCBI Taxonomy" id="97479"/>
    <lineage>
        <taxon>Eukaryota</taxon>
        <taxon>Fungi</taxon>
        <taxon>Dikarya</taxon>
        <taxon>Ascomycota</taxon>
        <taxon>Pezizomycotina</taxon>
        <taxon>Dothideomycetes</taxon>
        <taxon>Pleosporomycetidae</taxon>
        <taxon>Pleosporales</taxon>
        <taxon>Pleosporineae</taxon>
        <taxon>Pleosporaceae</taxon>
        <taxon>Pyrenophora</taxon>
    </lineage>
</organism>
<keyword evidence="7" id="KW-0862">Zinc</keyword>
<sequence>MSSPLPQAPRAKGGKEPILFRFCSECSNLLFPREDKSENKLLFACRTCSFTEEAPSSCVMRHEIASTVGATAGVTAEVAQDPTVGLSLSKAQAAQAVLTEEMPCCTMCGMPIMCEECGEESAPGFVLEAEDEDPQAERPQQQMEEEDKFEDYDEDFDEDITLPRIQKQCTECGENEAVFFQSQQRTAETGMALYFVCAGCGHVSRPENKNENKEE</sequence>
<evidence type="ECO:0000256" key="10">
    <source>
        <dbReference type="ARBA" id="ARBA00042129"/>
    </source>
</evidence>
<evidence type="ECO:0000259" key="13">
    <source>
        <dbReference type="PROSITE" id="PS51133"/>
    </source>
</evidence>
<feature type="region of interest" description="Disordered" evidence="12">
    <location>
        <begin position="131"/>
        <end position="151"/>
    </location>
</feature>
<evidence type="ECO:0000256" key="11">
    <source>
        <dbReference type="RuleBase" id="RU003474"/>
    </source>
</evidence>
<dbReference type="PROSITE" id="PS51133">
    <property type="entry name" value="ZF_TFIIS_2"/>
    <property type="match status" value="1"/>
</dbReference>
<dbReference type="SUPFAM" id="SSF57783">
    <property type="entry name" value="Zinc beta-ribbon"/>
    <property type="match status" value="2"/>
</dbReference>
<comment type="similarity">
    <text evidence="11">Belongs to the archaeal rpoM/eukaryotic RPA12/RPB9/RPC11 RNA polymerase family.</text>
</comment>
<keyword evidence="9" id="KW-0539">Nucleus</keyword>
<dbReference type="FunFam" id="2.20.25.10:FF:000008">
    <property type="entry name" value="DNA-directed RNA polymerase II subunit RPB9"/>
    <property type="match status" value="1"/>
</dbReference>
<accession>A0A6S6W6A6</accession>
<evidence type="ECO:0000256" key="9">
    <source>
        <dbReference type="ARBA" id="ARBA00023242"/>
    </source>
</evidence>
<dbReference type="PANTHER" id="PTHR11239:SF1">
    <property type="entry name" value="DNA-DIRECTED RNA POLYMERASE II SUBUNIT RPB9"/>
    <property type="match status" value="1"/>
</dbReference>
<dbReference type="GO" id="GO:0005665">
    <property type="term" value="C:RNA polymerase II, core complex"/>
    <property type="evidence" value="ECO:0007669"/>
    <property type="project" value="TreeGrafter"/>
</dbReference>
<keyword evidence="5 11" id="KW-0479">Metal-binding</keyword>
<evidence type="ECO:0000313" key="15">
    <source>
        <dbReference type="Proteomes" id="UP000472372"/>
    </source>
</evidence>
<dbReference type="InterPro" id="IPR001529">
    <property type="entry name" value="Zn_ribbon_RPB9"/>
</dbReference>
<keyword evidence="6" id="KW-0863">Zinc-finger</keyword>
<dbReference type="CDD" id="cd10508">
    <property type="entry name" value="Zn-ribbon_RPB9"/>
    <property type="match status" value="1"/>
</dbReference>
<dbReference type="EMBL" id="HG992982">
    <property type="protein sequence ID" value="CAE7188538.1"/>
    <property type="molecule type" value="Genomic_DNA"/>
</dbReference>
<dbReference type="SMART" id="SM00440">
    <property type="entry name" value="ZnF_C2C2"/>
    <property type="match status" value="1"/>
</dbReference>
<dbReference type="InterPro" id="IPR034012">
    <property type="entry name" value="Zn_ribbon_RPB9_C"/>
</dbReference>
<dbReference type="AlphaFoldDB" id="A0A6S6W6A6"/>
<evidence type="ECO:0000256" key="4">
    <source>
        <dbReference type="ARBA" id="ARBA00022478"/>
    </source>
</evidence>
<dbReference type="GO" id="GO:0006367">
    <property type="term" value="P:transcription initiation at RNA polymerase II promoter"/>
    <property type="evidence" value="ECO:0007669"/>
    <property type="project" value="TreeGrafter"/>
</dbReference>
<dbReference type="Pfam" id="PF02150">
    <property type="entry name" value="Zn_ribbon_RPB9"/>
    <property type="match status" value="1"/>
</dbReference>
<evidence type="ECO:0000256" key="5">
    <source>
        <dbReference type="ARBA" id="ARBA00022723"/>
    </source>
</evidence>
<gene>
    <name evidence="14" type="ORF">PTTW11_07342</name>
</gene>
<evidence type="ECO:0000256" key="1">
    <source>
        <dbReference type="ARBA" id="ARBA00004604"/>
    </source>
</evidence>
<protein>
    <recommendedName>
        <fullName evidence="3">DNA-directed RNA polymerase II subunit RPB9</fullName>
    </recommendedName>
    <alternativeName>
        <fullName evidence="10">DNA-directed RNA polymerase II subunit 9</fullName>
    </alternativeName>
</protein>